<organism evidence="1 2">
    <name type="scientific">Pseudomonas ulcerans</name>
    <dbReference type="NCBI Taxonomy" id="3115852"/>
    <lineage>
        <taxon>Bacteria</taxon>
        <taxon>Pseudomonadati</taxon>
        <taxon>Pseudomonadota</taxon>
        <taxon>Gammaproteobacteria</taxon>
        <taxon>Pseudomonadales</taxon>
        <taxon>Pseudomonadaceae</taxon>
        <taxon>Pseudomonas</taxon>
    </lineage>
</organism>
<dbReference type="Proteomes" id="UP001335100">
    <property type="component" value="Unassembled WGS sequence"/>
</dbReference>
<dbReference type="RefSeq" id="WP_330073196.1">
    <property type="nucleotide sequence ID" value="NZ_JAZDQJ010000002.1"/>
</dbReference>
<keyword evidence="2" id="KW-1185">Reference proteome</keyword>
<proteinExistence type="predicted"/>
<accession>A0ABU7HL41</accession>
<gene>
    <name evidence="1" type="ORF">V0R50_03330</name>
</gene>
<reference evidence="1 2" key="1">
    <citation type="submission" date="2024-01" db="EMBL/GenBank/DDBJ databases">
        <title>Unpublished Manusciprt.</title>
        <authorList>
            <person name="Duman M."/>
            <person name="Valdes E.G."/>
            <person name="Ajmi N."/>
            <person name="Altun S."/>
            <person name="Saticioglu I.B."/>
        </authorList>
    </citation>
    <scope>NUCLEOTIDE SEQUENCE [LARGE SCALE GENOMIC DNA]</scope>
    <source>
        <strain evidence="1 2">148P</strain>
    </source>
</reference>
<protein>
    <submittedName>
        <fullName evidence="1">Nucleoid-associated protein</fullName>
    </submittedName>
</protein>
<evidence type="ECO:0000313" key="2">
    <source>
        <dbReference type="Proteomes" id="UP001335100"/>
    </source>
</evidence>
<dbReference type="InterPro" id="IPR007358">
    <property type="entry name" value="Nucleoid_associated_NdpA"/>
</dbReference>
<comment type="caution">
    <text evidence="1">The sequence shown here is derived from an EMBL/GenBank/DDBJ whole genome shotgun (WGS) entry which is preliminary data.</text>
</comment>
<name>A0ABU7HL41_9PSED</name>
<dbReference type="EMBL" id="JAZDQJ010000002">
    <property type="protein sequence ID" value="MEE1932243.1"/>
    <property type="molecule type" value="Genomic_DNA"/>
</dbReference>
<sequence length="365" mass="40496">MNAIQPVNLDSFSFEGIIIERVIIHKIFARSGSEMVEPKRSKKFVIFPQEALDTLQLRIYKALGNRSHGIEMSIAQSEPGSFFQKSASMLSCSDDDFISLSRDLAVELAKAQMTTNAPGGMLAIIKGRVGPQSTLFLAAIKADIQDGFKADEDDENVTAEYISSLLLTEAQKLYKIGFLTPVSSKPAVRGVFDPADYRAFLFDHLMTATETRSAAAYFYNVFLGMSIQSSSKKLTQDFFEHSKTFIDTALISSDEKLELHEALRAELRSQTATLSAADFSSKHIPKALQDNYIAFLDTKGFPKNAIAKDTAYISTKLKRRRKYVFDNGVWISTPPEAGEDSIKIESDELIGTTTVTIYSQIAMQK</sequence>
<dbReference type="Pfam" id="PF04245">
    <property type="entry name" value="NA37"/>
    <property type="match status" value="1"/>
</dbReference>
<evidence type="ECO:0000313" key="1">
    <source>
        <dbReference type="EMBL" id="MEE1932243.1"/>
    </source>
</evidence>